<gene>
    <name evidence="5" type="ORF">H9950_12950</name>
</gene>
<dbReference type="Gene3D" id="1.10.10.60">
    <property type="entry name" value="Homeodomain-like"/>
    <property type="match status" value="1"/>
</dbReference>
<evidence type="ECO:0000313" key="6">
    <source>
        <dbReference type="Proteomes" id="UP000823862"/>
    </source>
</evidence>
<dbReference type="PROSITE" id="PS01124">
    <property type="entry name" value="HTH_ARAC_FAMILY_2"/>
    <property type="match status" value="1"/>
</dbReference>
<evidence type="ECO:0000259" key="4">
    <source>
        <dbReference type="PROSITE" id="PS01124"/>
    </source>
</evidence>
<reference evidence="5" key="1">
    <citation type="journal article" date="2021" name="PeerJ">
        <title>Extensive microbial diversity within the chicken gut microbiome revealed by metagenomics and culture.</title>
        <authorList>
            <person name="Gilroy R."/>
            <person name="Ravi A."/>
            <person name="Getino M."/>
            <person name="Pursley I."/>
            <person name="Horton D.L."/>
            <person name="Alikhan N.F."/>
            <person name="Baker D."/>
            <person name="Gharbi K."/>
            <person name="Hall N."/>
            <person name="Watson M."/>
            <person name="Adriaenssens E.M."/>
            <person name="Foster-Nyarko E."/>
            <person name="Jarju S."/>
            <person name="Secka A."/>
            <person name="Antonio M."/>
            <person name="Oren A."/>
            <person name="Chaudhuri R.R."/>
            <person name="La Ragione R."/>
            <person name="Hildebrand F."/>
            <person name="Pallen M.J."/>
        </authorList>
    </citation>
    <scope>NUCLEOTIDE SEQUENCE</scope>
    <source>
        <strain evidence="5">ChiHjej12B11-9795</strain>
    </source>
</reference>
<feature type="domain" description="HTH araC/xylS-type" evidence="4">
    <location>
        <begin position="172"/>
        <end position="271"/>
    </location>
</feature>
<reference evidence="5" key="2">
    <citation type="submission" date="2021-04" db="EMBL/GenBank/DDBJ databases">
        <authorList>
            <person name="Gilroy R."/>
        </authorList>
    </citation>
    <scope>NUCLEOTIDE SEQUENCE</scope>
    <source>
        <strain evidence="5">ChiHjej12B11-9795</strain>
    </source>
</reference>
<proteinExistence type="predicted"/>
<protein>
    <submittedName>
        <fullName evidence="5">Helix-turn-helix transcriptional regulator</fullName>
    </submittedName>
</protein>
<dbReference type="PANTHER" id="PTHR43280">
    <property type="entry name" value="ARAC-FAMILY TRANSCRIPTIONAL REGULATOR"/>
    <property type="match status" value="1"/>
</dbReference>
<keyword evidence="3" id="KW-0804">Transcription</keyword>
<evidence type="ECO:0000256" key="3">
    <source>
        <dbReference type="ARBA" id="ARBA00023163"/>
    </source>
</evidence>
<dbReference type="Pfam" id="PF12833">
    <property type="entry name" value="HTH_18"/>
    <property type="match status" value="1"/>
</dbReference>
<dbReference type="SUPFAM" id="SSF46689">
    <property type="entry name" value="Homeodomain-like"/>
    <property type="match status" value="1"/>
</dbReference>
<dbReference type="InterPro" id="IPR018060">
    <property type="entry name" value="HTH_AraC"/>
</dbReference>
<sequence length="275" mass="31528">MAKDKGLKIVYSTLFQLIGSVKLKDWCVHMVCLQGEGFFTYDGRPFHVKKHDAVVINAPQQVHVVGQSEDLKVEVLAAPHDFLSNQLPANNYGIGGSISLYDNPVIPLSEEDAETLVRDIHHIRDRIADTGHLFYRELIGGLALPLIYDLFYFHAKNRTPIFATDRSMYVVKELMALLESGRSKKYREVAYYAEQLNVTVKYLSNTVKRQTGKSVTYYIDRYTVPMIKEYLNNPDLSIVQIAEEMNFTTLSYFSRYVTKHLGMSPKAYRESLMPR</sequence>
<evidence type="ECO:0000256" key="2">
    <source>
        <dbReference type="ARBA" id="ARBA00023125"/>
    </source>
</evidence>
<evidence type="ECO:0000256" key="1">
    <source>
        <dbReference type="ARBA" id="ARBA00023015"/>
    </source>
</evidence>
<keyword evidence="1" id="KW-0805">Transcription regulation</keyword>
<comment type="caution">
    <text evidence="5">The sequence shown here is derived from an EMBL/GenBank/DDBJ whole genome shotgun (WGS) entry which is preliminary data.</text>
</comment>
<organism evidence="5 6">
    <name type="scientific">Candidatus Bacteroides avicola</name>
    <dbReference type="NCBI Taxonomy" id="2838468"/>
    <lineage>
        <taxon>Bacteria</taxon>
        <taxon>Pseudomonadati</taxon>
        <taxon>Bacteroidota</taxon>
        <taxon>Bacteroidia</taxon>
        <taxon>Bacteroidales</taxon>
        <taxon>Bacteroidaceae</taxon>
        <taxon>Bacteroides</taxon>
    </lineage>
</organism>
<dbReference type="PANTHER" id="PTHR43280:SF32">
    <property type="entry name" value="TRANSCRIPTIONAL REGULATORY PROTEIN"/>
    <property type="match status" value="1"/>
</dbReference>
<dbReference type="EMBL" id="DWZI01000067">
    <property type="protein sequence ID" value="HJA87074.1"/>
    <property type="molecule type" value="Genomic_DNA"/>
</dbReference>
<dbReference type="InterPro" id="IPR009057">
    <property type="entry name" value="Homeodomain-like_sf"/>
</dbReference>
<accession>A0A9D2HYZ5</accession>
<dbReference type="GO" id="GO:0043565">
    <property type="term" value="F:sequence-specific DNA binding"/>
    <property type="evidence" value="ECO:0007669"/>
    <property type="project" value="InterPro"/>
</dbReference>
<dbReference type="Proteomes" id="UP000823862">
    <property type="component" value="Unassembled WGS sequence"/>
</dbReference>
<evidence type="ECO:0000313" key="5">
    <source>
        <dbReference type="EMBL" id="HJA87074.1"/>
    </source>
</evidence>
<dbReference type="GO" id="GO:0003700">
    <property type="term" value="F:DNA-binding transcription factor activity"/>
    <property type="evidence" value="ECO:0007669"/>
    <property type="project" value="InterPro"/>
</dbReference>
<dbReference type="SMART" id="SM00342">
    <property type="entry name" value="HTH_ARAC"/>
    <property type="match status" value="1"/>
</dbReference>
<dbReference type="AlphaFoldDB" id="A0A9D2HYZ5"/>
<name>A0A9D2HYZ5_9BACE</name>
<keyword evidence="2" id="KW-0238">DNA-binding</keyword>